<dbReference type="InterPro" id="IPR026776">
    <property type="entry name" value="UPF0729_C18orf32-like"/>
</dbReference>
<keyword evidence="2" id="KW-0812">Transmembrane</keyword>
<evidence type="ECO:0008006" key="5">
    <source>
        <dbReference type="Google" id="ProtNLM"/>
    </source>
</evidence>
<organism evidence="3 4">
    <name type="scientific">Apolygus lucorum</name>
    <name type="common">Small green plant bug</name>
    <name type="synonym">Lygocoris lucorum</name>
    <dbReference type="NCBI Taxonomy" id="248454"/>
    <lineage>
        <taxon>Eukaryota</taxon>
        <taxon>Metazoa</taxon>
        <taxon>Ecdysozoa</taxon>
        <taxon>Arthropoda</taxon>
        <taxon>Hexapoda</taxon>
        <taxon>Insecta</taxon>
        <taxon>Pterygota</taxon>
        <taxon>Neoptera</taxon>
        <taxon>Paraneoptera</taxon>
        <taxon>Hemiptera</taxon>
        <taxon>Heteroptera</taxon>
        <taxon>Panheteroptera</taxon>
        <taxon>Cimicomorpha</taxon>
        <taxon>Miridae</taxon>
        <taxon>Mirini</taxon>
        <taxon>Apolygus</taxon>
    </lineage>
</organism>
<keyword evidence="2" id="KW-1133">Transmembrane helix</keyword>
<feature type="region of interest" description="Disordered" evidence="1">
    <location>
        <begin position="67"/>
        <end position="105"/>
    </location>
</feature>
<dbReference type="Proteomes" id="UP000466442">
    <property type="component" value="Linkage Group LG5"/>
</dbReference>
<reference evidence="3" key="1">
    <citation type="journal article" date="2021" name="Mol. Ecol. Resour.">
        <title>Apolygus lucorum genome provides insights into omnivorousness and mesophyll feeding.</title>
        <authorList>
            <person name="Liu Y."/>
            <person name="Liu H."/>
            <person name="Wang H."/>
            <person name="Huang T."/>
            <person name="Liu B."/>
            <person name="Yang B."/>
            <person name="Yin L."/>
            <person name="Li B."/>
            <person name="Zhang Y."/>
            <person name="Zhang S."/>
            <person name="Jiang F."/>
            <person name="Zhang X."/>
            <person name="Ren Y."/>
            <person name="Wang B."/>
            <person name="Wang S."/>
            <person name="Lu Y."/>
            <person name="Wu K."/>
            <person name="Fan W."/>
            <person name="Wang G."/>
        </authorList>
    </citation>
    <scope>NUCLEOTIDE SEQUENCE</scope>
    <source>
        <strain evidence="3">12Hb</strain>
    </source>
</reference>
<dbReference type="Pfam" id="PF14975">
    <property type="entry name" value="DUF4512"/>
    <property type="match status" value="1"/>
</dbReference>
<keyword evidence="2" id="KW-0472">Membrane</keyword>
<evidence type="ECO:0000313" key="4">
    <source>
        <dbReference type="Proteomes" id="UP000466442"/>
    </source>
</evidence>
<evidence type="ECO:0000256" key="1">
    <source>
        <dbReference type="SAM" id="MobiDB-lite"/>
    </source>
</evidence>
<evidence type="ECO:0000256" key="2">
    <source>
        <dbReference type="SAM" id="Phobius"/>
    </source>
</evidence>
<gene>
    <name evidence="3" type="ORF">GE061_014028</name>
</gene>
<proteinExistence type="predicted"/>
<keyword evidence="4" id="KW-1185">Reference proteome</keyword>
<dbReference type="OrthoDB" id="10062823at2759"/>
<name>A0A8S9XS59_APOLU</name>
<comment type="caution">
    <text evidence="3">The sequence shown here is derived from an EMBL/GenBank/DDBJ whole genome shotgun (WGS) entry which is preliminary data.</text>
</comment>
<protein>
    <recommendedName>
        <fullName evidence="5">Transmembrane protein</fullName>
    </recommendedName>
</protein>
<dbReference type="EMBL" id="WIXP02000005">
    <property type="protein sequence ID" value="KAF6210916.1"/>
    <property type="molecule type" value="Genomic_DNA"/>
</dbReference>
<sequence>MSLRSPFVSQWIATTKVVKPNYFRLRGTYLAFTMVCVPCYLMPLLLILWKFLQPFIAVLWTPKKPVEAKKNSDDLQEDEGPSGTAEKPKNASCPITASGASKKDD</sequence>
<dbReference type="AlphaFoldDB" id="A0A8S9XS59"/>
<feature type="transmembrane region" description="Helical" evidence="2">
    <location>
        <begin position="29"/>
        <end position="49"/>
    </location>
</feature>
<accession>A0A8S9XS59</accession>
<evidence type="ECO:0000313" key="3">
    <source>
        <dbReference type="EMBL" id="KAF6210916.1"/>
    </source>
</evidence>